<dbReference type="InterPro" id="IPR023380">
    <property type="entry name" value="DsbB-like_sf"/>
</dbReference>
<comment type="subcellular location">
    <subcellularLocation>
        <location evidence="1">Membrane</location>
        <topology evidence="1">Multi-pass membrane protein</topology>
    </subcellularLocation>
</comment>
<dbReference type="GO" id="GO:0015035">
    <property type="term" value="F:protein-disulfide reductase activity"/>
    <property type="evidence" value="ECO:0007669"/>
    <property type="project" value="InterPro"/>
</dbReference>
<dbReference type="SUPFAM" id="SSF158442">
    <property type="entry name" value="DsbB-like"/>
    <property type="match status" value="1"/>
</dbReference>
<organism evidence="7 8">
    <name type="scientific">Caulobacter vibrioides (strain NA1000 / CB15N)</name>
    <name type="common">Caulobacter crescentus</name>
    <dbReference type="NCBI Taxonomy" id="565050"/>
    <lineage>
        <taxon>Bacteria</taxon>
        <taxon>Pseudomonadati</taxon>
        <taxon>Pseudomonadota</taxon>
        <taxon>Alphaproteobacteria</taxon>
        <taxon>Caulobacterales</taxon>
        <taxon>Caulobacteraceae</taxon>
        <taxon>Caulobacter</taxon>
    </lineage>
</organism>
<evidence type="ECO:0000256" key="5">
    <source>
        <dbReference type="SAM" id="MobiDB-lite"/>
    </source>
</evidence>
<dbReference type="AlphaFoldDB" id="A0A0H3CBN9"/>
<name>A0A0H3CBN9_CAUVN</name>
<keyword evidence="3 6" id="KW-1133">Transmembrane helix</keyword>
<proteinExistence type="predicted"/>
<evidence type="ECO:0000256" key="6">
    <source>
        <dbReference type="SAM" id="Phobius"/>
    </source>
</evidence>
<feature type="transmembrane region" description="Helical" evidence="6">
    <location>
        <begin position="87"/>
        <end position="105"/>
    </location>
</feature>
<dbReference type="RefSeq" id="WP_010920057.1">
    <property type="nucleotide sequence ID" value="NC_011916.1"/>
</dbReference>
<keyword evidence="8" id="KW-1185">Reference proteome</keyword>
<evidence type="ECO:0000256" key="2">
    <source>
        <dbReference type="ARBA" id="ARBA00022692"/>
    </source>
</evidence>
<reference evidence="7 8" key="1">
    <citation type="journal article" date="2010" name="J. Bacteriol.">
        <title>The genetic basis of laboratory adaptation in Caulobacter crescentus.</title>
        <authorList>
            <person name="Marks M.E."/>
            <person name="Castro-Rojas C.M."/>
            <person name="Teiling C."/>
            <person name="Du L."/>
            <person name="Kapatral V."/>
            <person name="Walunas T.L."/>
            <person name="Crosson S."/>
        </authorList>
    </citation>
    <scope>NUCLEOTIDE SEQUENCE [LARGE SCALE GENOMIC DNA]</scope>
    <source>
        <strain evidence="8">NA1000 / CB15N</strain>
    </source>
</reference>
<dbReference type="Pfam" id="PF02600">
    <property type="entry name" value="DsbB"/>
    <property type="match status" value="1"/>
</dbReference>
<evidence type="ECO:0000256" key="3">
    <source>
        <dbReference type="ARBA" id="ARBA00022989"/>
    </source>
</evidence>
<dbReference type="Gene3D" id="1.20.1550.10">
    <property type="entry name" value="DsbB-like"/>
    <property type="match status" value="1"/>
</dbReference>
<evidence type="ECO:0000256" key="4">
    <source>
        <dbReference type="ARBA" id="ARBA00023136"/>
    </source>
</evidence>
<dbReference type="Proteomes" id="UP000001364">
    <property type="component" value="Chromosome"/>
</dbReference>
<dbReference type="PATRIC" id="fig|565050.3.peg.2231"/>
<feature type="transmembrane region" description="Helical" evidence="6">
    <location>
        <begin position="49"/>
        <end position="67"/>
    </location>
</feature>
<evidence type="ECO:0000313" key="8">
    <source>
        <dbReference type="Proteomes" id="UP000001364"/>
    </source>
</evidence>
<dbReference type="GO" id="GO:0016020">
    <property type="term" value="C:membrane"/>
    <property type="evidence" value="ECO:0007669"/>
    <property type="project" value="UniProtKB-SubCell"/>
</dbReference>
<evidence type="ECO:0000313" key="7">
    <source>
        <dbReference type="EMBL" id="ACL95744.1"/>
    </source>
</evidence>
<dbReference type="PhylomeDB" id="A0A0H3CBN9"/>
<keyword evidence="2 6" id="KW-0812">Transmembrane</keyword>
<dbReference type="OrthoDB" id="9808637at2"/>
<sequence>MTNDDPKVEKAGPAGELEPQATPVRGPAPVEAPAPSIVDRTVDVVTRHWPLMALLSSALLLAIAHAFEKFGGLAPCHLCLKQREVYWVAGTVGLVGLVLQRTPLWPRLRMPALLLLGAIFLYGAGLAAYHAGAEWKWWPGPKTCSGGDAAAASNLEAMLKGTADIKPPACDKAAWVFLGLSMAGWNVLISLKLAAWSVLAAFRKSETPA</sequence>
<dbReference type="InterPro" id="IPR003752">
    <property type="entry name" value="DiS_bond_form_DsbB/BdbC"/>
</dbReference>
<dbReference type="KEGG" id="ccs:CCNA_02279"/>
<evidence type="ECO:0000256" key="1">
    <source>
        <dbReference type="ARBA" id="ARBA00004141"/>
    </source>
</evidence>
<feature type="transmembrane region" description="Helical" evidence="6">
    <location>
        <begin position="112"/>
        <end position="132"/>
    </location>
</feature>
<dbReference type="RefSeq" id="YP_002517652.1">
    <property type="nucleotide sequence ID" value="NC_011916.1"/>
</dbReference>
<dbReference type="HOGENOM" id="CLU_098660_0_0_5"/>
<feature type="compositionally biased region" description="Basic and acidic residues" evidence="5">
    <location>
        <begin position="1"/>
        <end position="10"/>
    </location>
</feature>
<protein>
    <submittedName>
        <fullName evidence="7">Disulfide bond formation protein B</fullName>
    </submittedName>
</protein>
<feature type="transmembrane region" description="Helical" evidence="6">
    <location>
        <begin position="174"/>
        <end position="202"/>
    </location>
</feature>
<dbReference type="GeneID" id="7332645"/>
<gene>
    <name evidence="7" type="ordered locus">CCNA_02279</name>
</gene>
<dbReference type="EMBL" id="CP001340">
    <property type="protein sequence ID" value="ACL95744.1"/>
    <property type="molecule type" value="Genomic_DNA"/>
</dbReference>
<feature type="region of interest" description="Disordered" evidence="5">
    <location>
        <begin position="1"/>
        <end position="32"/>
    </location>
</feature>
<keyword evidence="4 6" id="KW-0472">Membrane</keyword>
<accession>A0A0H3CBN9</accession>
<dbReference type="GO" id="GO:0006457">
    <property type="term" value="P:protein folding"/>
    <property type="evidence" value="ECO:0007669"/>
    <property type="project" value="InterPro"/>
</dbReference>